<dbReference type="GO" id="GO:0008360">
    <property type="term" value="P:regulation of cell shape"/>
    <property type="evidence" value="ECO:0007669"/>
    <property type="project" value="UniProtKB-KW"/>
</dbReference>
<dbReference type="AlphaFoldDB" id="A0A382GMD4"/>
<dbReference type="InterPro" id="IPR055342">
    <property type="entry name" value="MreC_beta-barrel_core"/>
</dbReference>
<feature type="non-terminal residue" evidence="6">
    <location>
        <position position="1"/>
    </location>
</feature>
<dbReference type="InterPro" id="IPR007221">
    <property type="entry name" value="MreC"/>
</dbReference>
<sequence>VTLVLTTLISVILLSLSPQNQIMVSRTVMVTVLSPVQKVFSFIPSFFNLRHENSLLREELAQLLLKNAELRESTLENQRLRQLLGFKRRKDYTYLPAEVIAHDADRVQNGVIIDSGIRDGVRLYMAVVTSEGLAGRIVEAGPHSSIVQLLTDRSCRISSIVERSRVKGTISGRLHDGLDLRLPLRADIRLGDMLVSSGLGGTFPPGLLVGRVQGVRMEDTGILKQVEISPVVDFNRLEEVFVIVPRSVSEPDSMASNYIGNRSFAHGILDHKLNPWW</sequence>
<dbReference type="EMBL" id="UINC01056116">
    <property type="protein sequence ID" value="SVB75763.1"/>
    <property type="molecule type" value="Genomic_DNA"/>
</dbReference>
<organism evidence="6">
    <name type="scientific">marine metagenome</name>
    <dbReference type="NCBI Taxonomy" id="408172"/>
    <lineage>
        <taxon>unclassified sequences</taxon>
        <taxon>metagenomes</taxon>
        <taxon>ecological metagenomes</taxon>
    </lineage>
</organism>
<keyword evidence="3" id="KW-0133">Cell shape</keyword>
<dbReference type="Gene3D" id="2.40.10.340">
    <property type="entry name" value="Rod shape-determining protein MreC, domain 1"/>
    <property type="match status" value="1"/>
</dbReference>
<dbReference type="Gene3D" id="2.40.10.350">
    <property type="entry name" value="Rod shape-determining protein MreC, domain 2"/>
    <property type="match status" value="1"/>
</dbReference>
<comment type="similarity">
    <text evidence="1">Belongs to the MreC family.</text>
</comment>
<name>A0A382GMD4_9ZZZZ</name>
<accession>A0A382GMD4</accession>
<dbReference type="NCBIfam" id="TIGR00219">
    <property type="entry name" value="mreC"/>
    <property type="match status" value="1"/>
</dbReference>
<evidence type="ECO:0000313" key="6">
    <source>
        <dbReference type="EMBL" id="SVB75763.1"/>
    </source>
</evidence>
<dbReference type="Pfam" id="PF04085">
    <property type="entry name" value="MreC"/>
    <property type="match status" value="1"/>
</dbReference>
<proteinExistence type="inferred from homology"/>
<dbReference type="InterPro" id="IPR042175">
    <property type="entry name" value="Cell/Rod_MreC_2"/>
</dbReference>
<dbReference type="InterPro" id="IPR042177">
    <property type="entry name" value="Cell/Rod_1"/>
</dbReference>
<dbReference type="PIRSF" id="PIRSF038471">
    <property type="entry name" value="MreC"/>
    <property type="match status" value="1"/>
</dbReference>
<evidence type="ECO:0000256" key="3">
    <source>
        <dbReference type="ARBA" id="ARBA00022960"/>
    </source>
</evidence>
<dbReference type="GO" id="GO:0005886">
    <property type="term" value="C:plasma membrane"/>
    <property type="evidence" value="ECO:0007669"/>
    <property type="project" value="TreeGrafter"/>
</dbReference>
<dbReference type="PANTHER" id="PTHR34138">
    <property type="entry name" value="CELL SHAPE-DETERMINING PROTEIN MREC"/>
    <property type="match status" value="1"/>
</dbReference>
<reference evidence="6" key="1">
    <citation type="submission" date="2018-05" db="EMBL/GenBank/DDBJ databases">
        <authorList>
            <person name="Lanie J.A."/>
            <person name="Ng W.-L."/>
            <person name="Kazmierczak K.M."/>
            <person name="Andrzejewski T.M."/>
            <person name="Davidsen T.M."/>
            <person name="Wayne K.J."/>
            <person name="Tettelin H."/>
            <person name="Glass J.I."/>
            <person name="Rusch D."/>
            <person name="Podicherti R."/>
            <person name="Tsui H.-C.T."/>
            <person name="Winkler M.E."/>
        </authorList>
    </citation>
    <scope>NUCLEOTIDE SEQUENCE</scope>
</reference>
<evidence type="ECO:0000259" key="5">
    <source>
        <dbReference type="Pfam" id="PF04085"/>
    </source>
</evidence>
<evidence type="ECO:0000256" key="1">
    <source>
        <dbReference type="ARBA" id="ARBA00009369"/>
    </source>
</evidence>
<protein>
    <recommendedName>
        <fullName evidence="2">Cell shape-determining protein MreC</fullName>
    </recommendedName>
    <alternativeName>
        <fullName evidence="4">Cell shape protein MreC</fullName>
    </alternativeName>
</protein>
<evidence type="ECO:0000256" key="2">
    <source>
        <dbReference type="ARBA" id="ARBA00013855"/>
    </source>
</evidence>
<gene>
    <name evidence="6" type="ORF">METZ01_LOCUS228617</name>
</gene>
<dbReference type="PANTHER" id="PTHR34138:SF1">
    <property type="entry name" value="CELL SHAPE-DETERMINING PROTEIN MREC"/>
    <property type="match status" value="1"/>
</dbReference>
<feature type="domain" description="Rod shape-determining protein MreC beta-barrel core" evidence="5">
    <location>
        <begin position="99"/>
        <end position="243"/>
    </location>
</feature>
<evidence type="ECO:0000256" key="4">
    <source>
        <dbReference type="ARBA" id="ARBA00032089"/>
    </source>
</evidence>